<feature type="compositionally biased region" description="Basic and acidic residues" evidence="1">
    <location>
        <begin position="18"/>
        <end position="52"/>
    </location>
</feature>
<evidence type="ECO:0000256" key="1">
    <source>
        <dbReference type="SAM" id="MobiDB-lite"/>
    </source>
</evidence>
<dbReference type="HOGENOM" id="CLU_994382_0_0_1"/>
<sequence>MAVAPRTLLAEVLLENNQRLDRNYEDREVDLDQDHPNDPELDRIDEREDRGSDYSPTPRRGKQLSSVRSQGGQKGIKKPPRLSRETRSTIRYLSKCGISEDAIAEKLGITVRRVKKAISNEYYNQHDDVSSDEAYVGEDIKTQYSQKTPVPPSPPVLSPPRPAKVPVAPSIEQERISRNARSVSGGRNYGAKLHDFPTSSSGSGLVAVNRLLCHLQPPMPELIDSLREVGVTDDTLSAVVQWPPKEIEDFFEELITSKVMNRLQAFVMKRALVGFTTVRG</sequence>
<feature type="region of interest" description="Disordered" evidence="1">
    <location>
        <begin position="143"/>
        <end position="169"/>
    </location>
</feature>
<proteinExistence type="predicted"/>
<protein>
    <submittedName>
        <fullName evidence="2">Uncharacterized protein</fullName>
    </submittedName>
</protein>
<evidence type="ECO:0000313" key="3">
    <source>
        <dbReference type="Proteomes" id="UP000054166"/>
    </source>
</evidence>
<dbReference type="AlphaFoldDB" id="A0A0C3F7G5"/>
<keyword evidence="3" id="KW-1185">Reference proteome</keyword>
<dbReference type="EMBL" id="KN833042">
    <property type="protein sequence ID" value="KIM75791.1"/>
    <property type="molecule type" value="Genomic_DNA"/>
</dbReference>
<gene>
    <name evidence="2" type="ORF">PILCRDRAFT_665062</name>
</gene>
<reference evidence="2 3" key="1">
    <citation type="submission" date="2014-04" db="EMBL/GenBank/DDBJ databases">
        <authorList>
            <consortium name="DOE Joint Genome Institute"/>
            <person name="Kuo A."/>
            <person name="Tarkka M."/>
            <person name="Buscot F."/>
            <person name="Kohler A."/>
            <person name="Nagy L.G."/>
            <person name="Floudas D."/>
            <person name="Copeland A."/>
            <person name="Barry K.W."/>
            <person name="Cichocki N."/>
            <person name="Veneault-Fourrey C."/>
            <person name="LaButti K."/>
            <person name="Lindquist E.A."/>
            <person name="Lipzen A."/>
            <person name="Lundell T."/>
            <person name="Morin E."/>
            <person name="Murat C."/>
            <person name="Sun H."/>
            <person name="Tunlid A."/>
            <person name="Henrissat B."/>
            <person name="Grigoriev I.V."/>
            <person name="Hibbett D.S."/>
            <person name="Martin F."/>
            <person name="Nordberg H.P."/>
            <person name="Cantor M.N."/>
            <person name="Hua S.X."/>
        </authorList>
    </citation>
    <scope>NUCLEOTIDE SEQUENCE [LARGE SCALE GENOMIC DNA]</scope>
    <source>
        <strain evidence="2 3">F 1598</strain>
    </source>
</reference>
<accession>A0A0C3F7G5</accession>
<dbReference type="Proteomes" id="UP000054166">
    <property type="component" value="Unassembled WGS sequence"/>
</dbReference>
<reference evidence="3" key="2">
    <citation type="submission" date="2015-01" db="EMBL/GenBank/DDBJ databases">
        <title>Evolutionary Origins and Diversification of the Mycorrhizal Mutualists.</title>
        <authorList>
            <consortium name="DOE Joint Genome Institute"/>
            <consortium name="Mycorrhizal Genomics Consortium"/>
            <person name="Kohler A."/>
            <person name="Kuo A."/>
            <person name="Nagy L.G."/>
            <person name="Floudas D."/>
            <person name="Copeland A."/>
            <person name="Barry K.W."/>
            <person name="Cichocki N."/>
            <person name="Veneault-Fourrey C."/>
            <person name="LaButti K."/>
            <person name="Lindquist E.A."/>
            <person name="Lipzen A."/>
            <person name="Lundell T."/>
            <person name="Morin E."/>
            <person name="Murat C."/>
            <person name="Riley R."/>
            <person name="Ohm R."/>
            <person name="Sun H."/>
            <person name="Tunlid A."/>
            <person name="Henrissat B."/>
            <person name="Grigoriev I.V."/>
            <person name="Hibbett D.S."/>
            <person name="Martin F."/>
        </authorList>
    </citation>
    <scope>NUCLEOTIDE SEQUENCE [LARGE SCALE GENOMIC DNA]</scope>
    <source>
        <strain evidence="3">F 1598</strain>
    </source>
</reference>
<dbReference type="InParanoid" id="A0A0C3F7G5"/>
<organism evidence="2 3">
    <name type="scientific">Piloderma croceum (strain F 1598)</name>
    <dbReference type="NCBI Taxonomy" id="765440"/>
    <lineage>
        <taxon>Eukaryota</taxon>
        <taxon>Fungi</taxon>
        <taxon>Dikarya</taxon>
        <taxon>Basidiomycota</taxon>
        <taxon>Agaricomycotina</taxon>
        <taxon>Agaricomycetes</taxon>
        <taxon>Agaricomycetidae</taxon>
        <taxon>Atheliales</taxon>
        <taxon>Atheliaceae</taxon>
        <taxon>Piloderma</taxon>
    </lineage>
</organism>
<name>A0A0C3F7G5_PILCF</name>
<feature type="region of interest" description="Disordered" evidence="1">
    <location>
        <begin position="17"/>
        <end position="88"/>
    </location>
</feature>
<evidence type="ECO:0000313" key="2">
    <source>
        <dbReference type="EMBL" id="KIM75791.1"/>
    </source>
</evidence>
<feature type="compositionally biased region" description="Pro residues" evidence="1">
    <location>
        <begin position="149"/>
        <end position="163"/>
    </location>
</feature>